<dbReference type="OrthoDB" id="10255128at2759"/>
<feature type="compositionally biased region" description="Polar residues" evidence="5">
    <location>
        <begin position="97"/>
        <end position="107"/>
    </location>
</feature>
<evidence type="ECO:0000256" key="4">
    <source>
        <dbReference type="PROSITE-ProRule" id="PRU00192"/>
    </source>
</evidence>
<dbReference type="PANTHER" id="PTHR47174">
    <property type="entry name" value="BRIDGING INTEGRATOR 3"/>
    <property type="match status" value="1"/>
</dbReference>
<dbReference type="InterPro" id="IPR036028">
    <property type="entry name" value="SH3-like_dom_sf"/>
</dbReference>
<dbReference type="GO" id="GO:0006897">
    <property type="term" value="P:endocytosis"/>
    <property type="evidence" value="ECO:0007669"/>
    <property type="project" value="InterPro"/>
</dbReference>
<keyword evidence="3" id="KW-0963">Cytoplasm</keyword>
<dbReference type="InterPro" id="IPR001452">
    <property type="entry name" value="SH3_domain"/>
</dbReference>
<feature type="compositionally biased region" description="Low complexity" evidence="5">
    <location>
        <begin position="127"/>
        <end position="139"/>
    </location>
</feature>
<accession>A0A0C2WZQ7</accession>
<dbReference type="EMBL" id="KN818232">
    <property type="protein sequence ID" value="KIL67322.1"/>
    <property type="molecule type" value="Genomic_DNA"/>
</dbReference>
<dbReference type="Pfam" id="PF00018">
    <property type="entry name" value="SH3_1"/>
    <property type="match status" value="1"/>
</dbReference>
<gene>
    <name evidence="7" type="ORF">M378DRAFT_22903</name>
</gene>
<feature type="region of interest" description="Disordered" evidence="5">
    <location>
        <begin position="86"/>
        <end position="146"/>
    </location>
</feature>
<dbReference type="AlphaFoldDB" id="A0A0C2WZQ7"/>
<dbReference type="SMART" id="SM00326">
    <property type="entry name" value="SH3"/>
    <property type="match status" value="1"/>
</dbReference>
<dbReference type="PANTHER" id="PTHR47174:SF3">
    <property type="entry name" value="BRIDGING INTEGRATOR 3"/>
    <property type="match status" value="1"/>
</dbReference>
<dbReference type="GO" id="GO:0015629">
    <property type="term" value="C:actin cytoskeleton"/>
    <property type="evidence" value="ECO:0007669"/>
    <property type="project" value="TreeGrafter"/>
</dbReference>
<dbReference type="InParanoid" id="A0A0C2WZQ7"/>
<dbReference type="SUPFAM" id="SSF50044">
    <property type="entry name" value="SH3-domain"/>
    <property type="match status" value="1"/>
</dbReference>
<dbReference type="HOGENOM" id="CLU_067162_0_0_1"/>
<evidence type="ECO:0000256" key="3">
    <source>
        <dbReference type="ARBA" id="ARBA00022490"/>
    </source>
</evidence>
<keyword evidence="8" id="KW-1185">Reference proteome</keyword>
<feature type="domain" description="SH3" evidence="6">
    <location>
        <begin position="191"/>
        <end position="248"/>
    </location>
</feature>
<evidence type="ECO:0000256" key="1">
    <source>
        <dbReference type="ARBA" id="ARBA00004496"/>
    </source>
</evidence>
<keyword evidence="2 4" id="KW-0728">SH3 domain</keyword>
<dbReference type="GO" id="GO:0008289">
    <property type="term" value="F:lipid binding"/>
    <property type="evidence" value="ECO:0007669"/>
    <property type="project" value="TreeGrafter"/>
</dbReference>
<protein>
    <recommendedName>
        <fullName evidence="6">SH3 domain-containing protein</fullName>
    </recommendedName>
</protein>
<proteinExistence type="predicted"/>
<dbReference type="GO" id="GO:0005737">
    <property type="term" value="C:cytoplasm"/>
    <property type="evidence" value="ECO:0007669"/>
    <property type="project" value="UniProtKB-SubCell"/>
</dbReference>
<dbReference type="GO" id="GO:0051666">
    <property type="term" value="P:actin cortical patch localization"/>
    <property type="evidence" value="ECO:0007669"/>
    <property type="project" value="InterPro"/>
</dbReference>
<feature type="compositionally biased region" description="Gly residues" evidence="5">
    <location>
        <begin position="86"/>
        <end position="96"/>
    </location>
</feature>
<evidence type="ECO:0000259" key="6">
    <source>
        <dbReference type="PROSITE" id="PS50002"/>
    </source>
</evidence>
<evidence type="ECO:0000313" key="7">
    <source>
        <dbReference type="EMBL" id="KIL67322.1"/>
    </source>
</evidence>
<dbReference type="Gene3D" id="2.30.30.40">
    <property type="entry name" value="SH3 Domains"/>
    <property type="match status" value="1"/>
</dbReference>
<dbReference type="PRINTS" id="PR00452">
    <property type="entry name" value="SH3DOMAIN"/>
</dbReference>
<dbReference type="InterPro" id="IPR046982">
    <property type="entry name" value="BIN3/RVS161-like"/>
</dbReference>
<comment type="subcellular location">
    <subcellularLocation>
        <location evidence="1">Cytoplasm</location>
    </subcellularLocation>
</comment>
<evidence type="ECO:0000256" key="5">
    <source>
        <dbReference type="SAM" id="MobiDB-lite"/>
    </source>
</evidence>
<sequence>MVFANLQEKEKDAFFSLLDEYFQSRPEIFAALSSSGQKGNNTNNPFNSAAALAASNSALGQRAISAAPAAASAAASSFAKRNFGSGGGGGGGGGGTDTSTAQESSQHVAGRVAAAAAAFSQHQHQRGASASPATTGSTSNRLSSVDTSSLKSVFANRASASTMPSFHKAAPPAVKTPPQPEPEPEDEDEGGEGQWGEALYDYVSDEPGDLNIRENQKIWVTQRNSDDWWTGEVDGKSGLFPASYVELL</sequence>
<feature type="compositionally biased region" description="Acidic residues" evidence="5">
    <location>
        <begin position="182"/>
        <end position="191"/>
    </location>
</feature>
<reference evidence="7 8" key="1">
    <citation type="submission" date="2014-04" db="EMBL/GenBank/DDBJ databases">
        <title>Evolutionary Origins and Diversification of the Mycorrhizal Mutualists.</title>
        <authorList>
            <consortium name="DOE Joint Genome Institute"/>
            <consortium name="Mycorrhizal Genomics Consortium"/>
            <person name="Kohler A."/>
            <person name="Kuo A."/>
            <person name="Nagy L.G."/>
            <person name="Floudas D."/>
            <person name="Copeland A."/>
            <person name="Barry K.W."/>
            <person name="Cichocki N."/>
            <person name="Veneault-Fourrey C."/>
            <person name="LaButti K."/>
            <person name="Lindquist E.A."/>
            <person name="Lipzen A."/>
            <person name="Lundell T."/>
            <person name="Morin E."/>
            <person name="Murat C."/>
            <person name="Riley R."/>
            <person name="Ohm R."/>
            <person name="Sun H."/>
            <person name="Tunlid A."/>
            <person name="Henrissat B."/>
            <person name="Grigoriev I.V."/>
            <person name="Hibbett D.S."/>
            <person name="Martin F."/>
        </authorList>
    </citation>
    <scope>NUCLEOTIDE SEQUENCE [LARGE SCALE GENOMIC DNA]</scope>
    <source>
        <strain evidence="7 8">Koide BX008</strain>
    </source>
</reference>
<dbReference type="PROSITE" id="PS50002">
    <property type="entry name" value="SH3"/>
    <property type="match status" value="1"/>
</dbReference>
<dbReference type="GO" id="GO:0097320">
    <property type="term" value="P:plasma membrane tubulation"/>
    <property type="evidence" value="ECO:0007669"/>
    <property type="project" value="TreeGrafter"/>
</dbReference>
<dbReference type="PRINTS" id="PR00499">
    <property type="entry name" value="P67PHOX"/>
</dbReference>
<dbReference type="STRING" id="946122.A0A0C2WZQ7"/>
<feature type="region of interest" description="Disordered" evidence="5">
    <location>
        <begin position="161"/>
        <end position="207"/>
    </location>
</feature>
<evidence type="ECO:0000256" key="2">
    <source>
        <dbReference type="ARBA" id="ARBA00022443"/>
    </source>
</evidence>
<evidence type="ECO:0000313" key="8">
    <source>
        <dbReference type="Proteomes" id="UP000054549"/>
    </source>
</evidence>
<organism evidence="7 8">
    <name type="scientific">Amanita muscaria (strain Koide BX008)</name>
    <dbReference type="NCBI Taxonomy" id="946122"/>
    <lineage>
        <taxon>Eukaryota</taxon>
        <taxon>Fungi</taxon>
        <taxon>Dikarya</taxon>
        <taxon>Basidiomycota</taxon>
        <taxon>Agaricomycotina</taxon>
        <taxon>Agaricomycetes</taxon>
        <taxon>Agaricomycetidae</taxon>
        <taxon>Agaricales</taxon>
        <taxon>Pluteineae</taxon>
        <taxon>Amanitaceae</taxon>
        <taxon>Amanita</taxon>
    </lineage>
</organism>
<dbReference type="Proteomes" id="UP000054549">
    <property type="component" value="Unassembled WGS sequence"/>
</dbReference>
<name>A0A0C2WZQ7_AMAMK</name>